<gene>
    <name evidence="2" type="ORF">PBY51_013117</name>
</gene>
<name>A0AAN7Y6Z7_ELEMC</name>
<proteinExistence type="predicted"/>
<accession>A0AAN7Y6Z7</accession>
<keyword evidence="3" id="KW-1185">Reference proteome</keyword>
<dbReference type="EMBL" id="JAUZQC010000004">
    <property type="protein sequence ID" value="KAK5872410.1"/>
    <property type="molecule type" value="Genomic_DNA"/>
</dbReference>
<evidence type="ECO:0000256" key="1">
    <source>
        <dbReference type="SAM" id="MobiDB-lite"/>
    </source>
</evidence>
<sequence length="67" mass="7394">MNSAPLSSGCRRWNNTLEAGARRERRPGAAELPLRGRQTDDQLILAKRGVTTILSHTSGHRPEATEE</sequence>
<protein>
    <submittedName>
        <fullName evidence="2">Uncharacterized protein</fullName>
    </submittedName>
</protein>
<evidence type="ECO:0000313" key="2">
    <source>
        <dbReference type="EMBL" id="KAK5872410.1"/>
    </source>
</evidence>
<dbReference type="AlphaFoldDB" id="A0AAN7Y6Z7"/>
<comment type="caution">
    <text evidence="2">The sequence shown here is derived from an EMBL/GenBank/DDBJ whole genome shotgun (WGS) entry which is preliminary data.</text>
</comment>
<evidence type="ECO:0000313" key="3">
    <source>
        <dbReference type="Proteomes" id="UP001346869"/>
    </source>
</evidence>
<dbReference type="Proteomes" id="UP001346869">
    <property type="component" value="Unassembled WGS sequence"/>
</dbReference>
<reference evidence="2 3" key="2">
    <citation type="journal article" date="2023" name="Mol. Biol. Evol.">
        <title>Genomics of Secondarily Temperate Adaptation in the Only Non-Antarctic Icefish.</title>
        <authorList>
            <person name="Rivera-Colon A.G."/>
            <person name="Rayamajhi N."/>
            <person name="Minhas B.F."/>
            <person name="Madrigal G."/>
            <person name="Bilyk K.T."/>
            <person name="Yoon V."/>
            <person name="Hune M."/>
            <person name="Gregory S."/>
            <person name="Cheng C.H.C."/>
            <person name="Catchen J.M."/>
        </authorList>
    </citation>
    <scope>NUCLEOTIDE SEQUENCE [LARGE SCALE GENOMIC DNA]</scope>
    <source>
        <strain evidence="2">JMC-PN-2008</strain>
    </source>
</reference>
<feature type="region of interest" description="Disordered" evidence="1">
    <location>
        <begin position="1"/>
        <end position="37"/>
    </location>
</feature>
<reference evidence="2 3" key="1">
    <citation type="journal article" date="2023" name="Genes (Basel)">
        <title>Chromosome-Level Genome Assembly and Circadian Gene Repertoire of the Patagonia Blennie Eleginops maclovinus-The Closest Ancestral Proxy of Antarctic Cryonotothenioids.</title>
        <authorList>
            <person name="Cheng C.C."/>
            <person name="Rivera-Colon A.G."/>
            <person name="Minhas B.F."/>
            <person name="Wilson L."/>
            <person name="Rayamajhi N."/>
            <person name="Vargas-Chacoff L."/>
            <person name="Catchen J.M."/>
        </authorList>
    </citation>
    <scope>NUCLEOTIDE SEQUENCE [LARGE SCALE GENOMIC DNA]</scope>
    <source>
        <strain evidence="2">JMC-PN-2008</strain>
    </source>
</reference>
<organism evidence="2 3">
    <name type="scientific">Eleginops maclovinus</name>
    <name type="common">Patagonian blennie</name>
    <name type="synonym">Eleginus maclovinus</name>
    <dbReference type="NCBI Taxonomy" id="56733"/>
    <lineage>
        <taxon>Eukaryota</taxon>
        <taxon>Metazoa</taxon>
        <taxon>Chordata</taxon>
        <taxon>Craniata</taxon>
        <taxon>Vertebrata</taxon>
        <taxon>Euteleostomi</taxon>
        <taxon>Actinopterygii</taxon>
        <taxon>Neopterygii</taxon>
        <taxon>Teleostei</taxon>
        <taxon>Neoteleostei</taxon>
        <taxon>Acanthomorphata</taxon>
        <taxon>Eupercaria</taxon>
        <taxon>Perciformes</taxon>
        <taxon>Notothenioidei</taxon>
        <taxon>Eleginopidae</taxon>
        <taxon>Eleginops</taxon>
    </lineage>
</organism>